<evidence type="ECO:0000313" key="1">
    <source>
        <dbReference type="EMBL" id="JAD61235.1"/>
    </source>
</evidence>
<reference evidence="1" key="2">
    <citation type="journal article" date="2015" name="Data Brief">
        <title>Shoot transcriptome of the giant reed, Arundo donax.</title>
        <authorList>
            <person name="Barrero R.A."/>
            <person name="Guerrero F.D."/>
            <person name="Moolhuijzen P."/>
            <person name="Goolsby J.A."/>
            <person name="Tidwell J."/>
            <person name="Bellgard S.E."/>
            <person name="Bellgard M.I."/>
        </authorList>
    </citation>
    <scope>NUCLEOTIDE SEQUENCE</scope>
    <source>
        <tissue evidence="1">Shoot tissue taken approximately 20 cm above the soil surface</tissue>
    </source>
</reference>
<dbReference type="EMBL" id="GBRH01236660">
    <property type="protein sequence ID" value="JAD61235.1"/>
    <property type="molecule type" value="Transcribed_RNA"/>
</dbReference>
<organism evidence="1">
    <name type="scientific">Arundo donax</name>
    <name type="common">Giant reed</name>
    <name type="synonym">Donax arundinaceus</name>
    <dbReference type="NCBI Taxonomy" id="35708"/>
    <lineage>
        <taxon>Eukaryota</taxon>
        <taxon>Viridiplantae</taxon>
        <taxon>Streptophyta</taxon>
        <taxon>Embryophyta</taxon>
        <taxon>Tracheophyta</taxon>
        <taxon>Spermatophyta</taxon>
        <taxon>Magnoliopsida</taxon>
        <taxon>Liliopsida</taxon>
        <taxon>Poales</taxon>
        <taxon>Poaceae</taxon>
        <taxon>PACMAD clade</taxon>
        <taxon>Arundinoideae</taxon>
        <taxon>Arundineae</taxon>
        <taxon>Arundo</taxon>
    </lineage>
</organism>
<proteinExistence type="predicted"/>
<reference evidence="1" key="1">
    <citation type="submission" date="2014-09" db="EMBL/GenBank/DDBJ databases">
        <authorList>
            <person name="Magalhaes I.L.F."/>
            <person name="Oliveira U."/>
            <person name="Santos F.R."/>
            <person name="Vidigal T.H.D.A."/>
            <person name="Brescovit A.D."/>
            <person name="Santos A.J."/>
        </authorList>
    </citation>
    <scope>NUCLEOTIDE SEQUENCE</scope>
    <source>
        <tissue evidence="1">Shoot tissue taken approximately 20 cm above the soil surface</tissue>
    </source>
</reference>
<dbReference type="AlphaFoldDB" id="A0A0A9BJ46"/>
<protein>
    <submittedName>
        <fullName evidence="1">Uncharacterized protein</fullName>
    </submittedName>
</protein>
<accession>A0A0A9BJ46</accession>
<name>A0A0A9BJ46_ARUDO</name>
<sequence length="31" mass="3184">MKISVAASCNLSWNTAVLSSIKGSFGTALLL</sequence>